<sequence>MGNTRTNGRFAAEIWEKTHVLRVNAKQIKKMGKPFHSRP</sequence>
<proteinExistence type="predicted"/>
<accession>A0A917EKJ0</accession>
<evidence type="ECO:0000313" key="2">
    <source>
        <dbReference type="Proteomes" id="UP000605259"/>
    </source>
</evidence>
<keyword evidence="2" id="KW-1185">Reference proteome</keyword>
<evidence type="ECO:0000313" key="1">
    <source>
        <dbReference type="EMBL" id="GGE53724.1"/>
    </source>
</evidence>
<name>A0A917EKJ0_9BACI</name>
<dbReference type="Proteomes" id="UP000605259">
    <property type="component" value="Unassembled WGS sequence"/>
</dbReference>
<reference evidence="1" key="1">
    <citation type="journal article" date="2014" name="Int. J. Syst. Evol. Microbiol.">
        <title>Complete genome sequence of Corynebacterium casei LMG S-19264T (=DSM 44701T), isolated from a smear-ripened cheese.</title>
        <authorList>
            <consortium name="US DOE Joint Genome Institute (JGI-PGF)"/>
            <person name="Walter F."/>
            <person name="Albersmeier A."/>
            <person name="Kalinowski J."/>
            <person name="Ruckert C."/>
        </authorList>
    </citation>
    <scope>NUCLEOTIDE SEQUENCE</scope>
    <source>
        <strain evidence="1">CGMCC 1.12698</strain>
    </source>
</reference>
<organism evidence="1 2">
    <name type="scientific">Priestia taiwanensis</name>
    <dbReference type="NCBI Taxonomy" id="1347902"/>
    <lineage>
        <taxon>Bacteria</taxon>
        <taxon>Bacillati</taxon>
        <taxon>Bacillota</taxon>
        <taxon>Bacilli</taxon>
        <taxon>Bacillales</taxon>
        <taxon>Bacillaceae</taxon>
        <taxon>Priestia</taxon>
    </lineage>
</organism>
<dbReference type="EMBL" id="BMFK01000001">
    <property type="protein sequence ID" value="GGE53724.1"/>
    <property type="molecule type" value="Genomic_DNA"/>
</dbReference>
<dbReference type="AlphaFoldDB" id="A0A917EKJ0"/>
<gene>
    <name evidence="1" type="ORF">GCM10007140_00050</name>
</gene>
<reference evidence="1" key="2">
    <citation type="submission" date="2020-09" db="EMBL/GenBank/DDBJ databases">
        <authorList>
            <person name="Sun Q."/>
            <person name="Zhou Y."/>
        </authorList>
    </citation>
    <scope>NUCLEOTIDE SEQUENCE</scope>
    <source>
        <strain evidence="1">CGMCC 1.12698</strain>
    </source>
</reference>
<comment type="caution">
    <text evidence="1">The sequence shown here is derived from an EMBL/GenBank/DDBJ whole genome shotgun (WGS) entry which is preliminary data.</text>
</comment>
<protein>
    <submittedName>
        <fullName evidence="1">Uncharacterized protein</fullName>
    </submittedName>
</protein>